<dbReference type="Gene3D" id="3.30.2090.10">
    <property type="entry name" value="Multidrug efflux transporter AcrB TolC docking domain, DN and DC subdomains"/>
    <property type="match status" value="1"/>
</dbReference>
<feature type="transmembrane region" description="Helical" evidence="1">
    <location>
        <begin position="291"/>
        <end position="314"/>
    </location>
</feature>
<keyword evidence="1" id="KW-0812">Transmembrane</keyword>
<dbReference type="SUPFAM" id="SSF82866">
    <property type="entry name" value="Multidrug efflux transporter AcrB transmembrane domain"/>
    <property type="match status" value="1"/>
</dbReference>
<evidence type="ECO:0008006" key="3">
    <source>
        <dbReference type="Google" id="ProtNLM"/>
    </source>
</evidence>
<dbReference type="PANTHER" id="PTHR32063">
    <property type="match status" value="1"/>
</dbReference>
<feature type="transmembrane region" description="Helical" evidence="1">
    <location>
        <begin position="240"/>
        <end position="259"/>
    </location>
</feature>
<proteinExistence type="predicted"/>
<accession>A0A0F9U711</accession>
<organism evidence="2">
    <name type="scientific">marine sediment metagenome</name>
    <dbReference type="NCBI Taxonomy" id="412755"/>
    <lineage>
        <taxon>unclassified sequences</taxon>
        <taxon>metagenomes</taxon>
        <taxon>ecological metagenomes</taxon>
    </lineage>
</organism>
<evidence type="ECO:0000313" key="2">
    <source>
        <dbReference type="EMBL" id="KKN57076.1"/>
    </source>
</evidence>
<dbReference type="InterPro" id="IPR001036">
    <property type="entry name" value="Acrflvin-R"/>
</dbReference>
<dbReference type="AlphaFoldDB" id="A0A0F9U711"/>
<name>A0A0F9U711_9ZZZZ</name>
<feature type="transmembrane region" description="Helical" evidence="1">
    <location>
        <begin position="266"/>
        <end position="285"/>
    </location>
</feature>
<protein>
    <recommendedName>
        <fullName evidence="3">Acriflavin resistance protein</fullName>
    </recommendedName>
</protein>
<dbReference type="EMBL" id="LAZR01000820">
    <property type="protein sequence ID" value="KKN57076.1"/>
    <property type="molecule type" value="Genomic_DNA"/>
</dbReference>
<dbReference type="Pfam" id="PF00873">
    <property type="entry name" value="ACR_tran"/>
    <property type="match status" value="1"/>
</dbReference>
<dbReference type="PANTHER" id="PTHR32063:SF33">
    <property type="entry name" value="RND SUPERFAMILY EFFLUX PUMP PERMEASE COMPONENT"/>
    <property type="match status" value="1"/>
</dbReference>
<keyword evidence="1" id="KW-0472">Membrane</keyword>
<dbReference type="SUPFAM" id="SSF82714">
    <property type="entry name" value="Multidrug efflux transporter AcrB TolC docking domain, DN and DC subdomains"/>
    <property type="match status" value="1"/>
</dbReference>
<dbReference type="Gene3D" id="1.20.1640.10">
    <property type="entry name" value="Multidrug efflux transporter AcrB transmembrane domain"/>
    <property type="match status" value="1"/>
</dbReference>
<dbReference type="GO" id="GO:0042910">
    <property type="term" value="F:xenobiotic transmembrane transporter activity"/>
    <property type="evidence" value="ECO:0007669"/>
    <property type="project" value="TreeGrafter"/>
</dbReference>
<dbReference type="InterPro" id="IPR027463">
    <property type="entry name" value="AcrB_DN_DC_subdom"/>
</dbReference>
<comment type="caution">
    <text evidence="2">The sequence shown here is derived from an EMBL/GenBank/DDBJ whole genome shotgun (WGS) entry which is preliminary data.</text>
</comment>
<reference evidence="2" key="1">
    <citation type="journal article" date="2015" name="Nature">
        <title>Complex archaea that bridge the gap between prokaryotes and eukaryotes.</title>
        <authorList>
            <person name="Spang A."/>
            <person name="Saw J.H."/>
            <person name="Jorgensen S.L."/>
            <person name="Zaremba-Niedzwiedzka K."/>
            <person name="Martijn J."/>
            <person name="Lind A.E."/>
            <person name="van Eijk R."/>
            <person name="Schleper C."/>
            <person name="Guy L."/>
            <person name="Ettema T.J."/>
        </authorList>
    </citation>
    <scope>NUCLEOTIDE SEQUENCE</scope>
</reference>
<dbReference type="Gene3D" id="3.30.70.1440">
    <property type="entry name" value="Multidrug efflux transporter AcrB pore domain"/>
    <property type="match status" value="1"/>
</dbReference>
<keyword evidence="1" id="KW-1133">Transmembrane helix</keyword>
<gene>
    <name evidence="2" type="ORF">LCGC14_0566030</name>
</gene>
<sequence length="351" mass="38849">MLVLDKLTPTYSLLRARLTKRTVNYAVFRFGSAITNVQVLTSSDQAGKVTVELAKNAPYDMNNFTRHWQKLAGIPEGARTLSIQNSPRMSEALRVELRANDDEILAQAGQAFRSAFSGQVVQRFQRNSGEMEVKARYPEDDRQNPTDVMNAKVRTSNGQVVPLSSVATVSYCYTKDSITRINGQRAVYLSADVNKDALSSTELASLNKREVVPTIEQQFPTLGIHFGGEAEQQAETQASMIQMFMFALLIIYILLAIPLKSYIQPFIIMMAIPFGILGAILGHWMNDLSLGILSLNGIIALSVVVVNDSLLLVARFNDIRKDMSDIKAAISAAYQSRLRAVLLTSFTTFVV</sequence>
<dbReference type="GO" id="GO:0005886">
    <property type="term" value="C:plasma membrane"/>
    <property type="evidence" value="ECO:0007669"/>
    <property type="project" value="TreeGrafter"/>
</dbReference>
<evidence type="ECO:0000256" key="1">
    <source>
        <dbReference type="SAM" id="Phobius"/>
    </source>
</evidence>